<sequence>MLERDFRKVAIPHTVQWHRTHISRSTQEVWKHINLDTFYHFPPRSKAFNKLFFPIAAILTQSNTHNTERSGDCDTVFEYRP</sequence>
<proteinExistence type="predicted"/>
<dbReference type="AlphaFoldDB" id="A0A9W4UM07"/>
<protein>
    <submittedName>
        <fullName evidence="1">Uncharacterized protein</fullName>
    </submittedName>
</protein>
<keyword evidence="2" id="KW-1185">Reference proteome</keyword>
<comment type="caution">
    <text evidence="1">The sequence shown here is derived from an EMBL/GenBank/DDBJ whole genome shotgun (WGS) entry which is preliminary data.</text>
</comment>
<name>A0A9W4UM07_9PLEO</name>
<dbReference type="EMBL" id="CAOQHR010000007">
    <property type="protein sequence ID" value="CAI6337331.1"/>
    <property type="molecule type" value="Genomic_DNA"/>
</dbReference>
<organism evidence="1 2">
    <name type="scientific">Periconia digitata</name>
    <dbReference type="NCBI Taxonomy" id="1303443"/>
    <lineage>
        <taxon>Eukaryota</taxon>
        <taxon>Fungi</taxon>
        <taxon>Dikarya</taxon>
        <taxon>Ascomycota</taxon>
        <taxon>Pezizomycotina</taxon>
        <taxon>Dothideomycetes</taxon>
        <taxon>Pleosporomycetidae</taxon>
        <taxon>Pleosporales</taxon>
        <taxon>Massarineae</taxon>
        <taxon>Periconiaceae</taxon>
        <taxon>Periconia</taxon>
    </lineage>
</organism>
<dbReference type="Proteomes" id="UP001152607">
    <property type="component" value="Unassembled WGS sequence"/>
</dbReference>
<gene>
    <name evidence="1" type="ORF">PDIGIT_LOCUS10442</name>
</gene>
<evidence type="ECO:0000313" key="1">
    <source>
        <dbReference type="EMBL" id="CAI6337331.1"/>
    </source>
</evidence>
<accession>A0A9W4UM07</accession>
<evidence type="ECO:0000313" key="2">
    <source>
        <dbReference type="Proteomes" id="UP001152607"/>
    </source>
</evidence>
<reference evidence="1" key="1">
    <citation type="submission" date="2023-01" db="EMBL/GenBank/DDBJ databases">
        <authorList>
            <person name="Van Ghelder C."/>
            <person name="Rancurel C."/>
        </authorList>
    </citation>
    <scope>NUCLEOTIDE SEQUENCE</scope>
    <source>
        <strain evidence="1">CNCM I-4278</strain>
    </source>
</reference>